<dbReference type="VEuPathDB" id="FungiDB:P175DRAFT_0515265"/>
<feature type="transmembrane region" description="Helical" evidence="3">
    <location>
        <begin position="273"/>
        <end position="293"/>
    </location>
</feature>
<keyword evidence="2" id="KW-0808">Transferase</keyword>
<dbReference type="PANTHER" id="PTHR12203:SF35">
    <property type="entry name" value="PROTEIN O-GLUCOSYLTRANSFERASE 1"/>
    <property type="match status" value="1"/>
</dbReference>
<evidence type="ECO:0000256" key="3">
    <source>
        <dbReference type="SAM" id="Phobius"/>
    </source>
</evidence>
<keyword evidence="3" id="KW-0812">Transmembrane</keyword>
<accession>A0A2T5M4D0</accession>
<evidence type="ECO:0000313" key="5">
    <source>
        <dbReference type="EMBL" id="PTU23366.1"/>
    </source>
</evidence>
<dbReference type="InterPro" id="IPR051091">
    <property type="entry name" value="O-Glucosyltr/Glycosyltrsf_90"/>
</dbReference>
<feature type="transmembrane region" description="Helical" evidence="3">
    <location>
        <begin position="314"/>
        <end position="344"/>
    </location>
</feature>
<feature type="transmembrane region" description="Helical" evidence="3">
    <location>
        <begin position="12"/>
        <end position="34"/>
    </location>
</feature>
<sequence length="992" mass="112502">MFCFTIETGLRALLGVFLLSCIFLAASYNTTFAFDHPLNTAVLTSFLSGTSLLILSRFIGHVPKIPSSNPHKYSAIPLADHDQSPTELLSPISVPGDFAPTKARIPSRWLKVGVLAALGCVRIALYRSITLNIECAPTGYEWLIPFVIALYDFWRTQRSRPVQTWIAPDRPQNPRLRFLVATASRIHFWAFQSRFRYILSAAFLAASGLLVSSFHDGRQSSYICPILSGQHLRQRIFKIFNLILDSITLIGAAELSGEGARPREGRRKQTLVSWGYTLLGVTAFWAILTVYLTTRSTDDTFVTLDYVRSAVSQAVLVTIVIVSASQLVSYYGMVGICVLAGFILTYCDWTSAIFNAQEPFPLIFASRAFAALFLSFLGGVTFLYARTVSEDEPPFLCRFNSVIRFLFTLMFGIGLIWVFNQPSEGHVHPIDLLIYEGKQKHDIWRSGAKGSGNLEEAIQVYQSKYNQLPPPGFDIWYEYAINRSSVVIDDFDQIYADLLPFRALAPAKIRSLTQQLATNPFNDIGALSIRNGSVRVQEGIKPTHAWMVLGAAQIIENFSQYLPDMDLAFNLNDEPRVAVPWEKLAALKNQAETQRFPPSKYNNAHIDWSPDRDETWAPLEPPDRTTHTVFIDSSFKNIFDQYVRPTCPPGSKARSQRIWDKRNLCLSCIRPHSMGHFTKDWKVATDICHQPDLATLSGFFLSPASFRVTQELVPVFSQSSISGFNDIIFPSPWNYVDKISYQPNDNHPDRDYSDKGNDMYWIGSTTEGLSHDGRWKGMPRQRLAHFVNNNTYNHISVLLPASKPDNYAYQIFPGRAPSETLGLNASVSITDITRCWVEDCNDQKAELGAGTPVDFQSHWQHRYLFDSDGAGFSGRFLPFLQSHSLPFKTGLFRQWFDARVTPWLHYAPIDIRLHGLWSTLAYFAGVDVRLPSQRRIKMQPHDLQGRWIAEEGRKWAQTALRKEDMEIYFFRLLLEWGRLTDDRRDLLGFTPS</sequence>
<keyword evidence="3" id="KW-0472">Membrane</keyword>
<feature type="domain" description="Glycosyl transferase CAP10" evidence="4">
    <location>
        <begin position="677"/>
        <end position="983"/>
    </location>
</feature>
<feature type="transmembrane region" description="Helical" evidence="3">
    <location>
        <begin position="40"/>
        <end position="59"/>
    </location>
</feature>
<dbReference type="RefSeq" id="XP_040754758.1">
    <property type="nucleotide sequence ID" value="XM_040898848.1"/>
</dbReference>
<protein>
    <recommendedName>
        <fullName evidence="4">Glycosyl transferase CAP10 domain-containing protein</fullName>
    </recommendedName>
</protein>
<organism evidence="5 6">
    <name type="scientific">Aspergillus ochraceoroseus IBT 24754</name>
    <dbReference type="NCBI Taxonomy" id="1392256"/>
    <lineage>
        <taxon>Eukaryota</taxon>
        <taxon>Fungi</taxon>
        <taxon>Dikarya</taxon>
        <taxon>Ascomycota</taxon>
        <taxon>Pezizomycotina</taxon>
        <taxon>Eurotiomycetes</taxon>
        <taxon>Eurotiomycetidae</taxon>
        <taxon>Eurotiales</taxon>
        <taxon>Aspergillaceae</taxon>
        <taxon>Aspergillus</taxon>
        <taxon>Aspergillus subgen. Nidulantes</taxon>
    </lineage>
</organism>
<evidence type="ECO:0000313" key="6">
    <source>
        <dbReference type="Proteomes" id="UP000244073"/>
    </source>
</evidence>
<feature type="transmembrane region" description="Helical" evidence="3">
    <location>
        <begin position="397"/>
        <end position="419"/>
    </location>
</feature>
<dbReference type="PANTHER" id="PTHR12203">
    <property type="entry name" value="KDEL LYS-ASP-GLU-LEU CONTAINING - RELATED"/>
    <property type="match status" value="1"/>
</dbReference>
<evidence type="ECO:0000256" key="2">
    <source>
        <dbReference type="ARBA" id="ARBA00022679"/>
    </source>
</evidence>
<proteinExistence type="inferred from homology"/>
<comment type="similarity">
    <text evidence="1">Belongs to the glycosyltransferase 90 family.</text>
</comment>
<dbReference type="OrthoDB" id="541052at2759"/>
<evidence type="ECO:0000256" key="1">
    <source>
        <dbReference type="ARBA" id="ARBA00010118"/>
    </source>
</evidence>
<dbReference type="GO" id="GO:0016740">
    <property type="term" value="F:transferase activity"/>
    <property type="evidence" value="ECO:0007669"/>
    <property type="project" value="UniProtKB-KW"/>
</dbReference>
<dbReference type="Pfam" id="PF05686">
    <property type="entry name" value="Glyco_transf_90"/>
    <property type="match status" value="1"/>
</dbReference>
<gene>
    <name evidence="5" type="ORF">P175DRAFT_0515265</name>
</gene>
<feature type="transmembrane region" description="Helical" evidence="3">
    <location>
        <begin position="364"/>
        <end position="385"/>
    </location>
</feature>
<dbReference type="SMART" id="SM00672">
    <property type="entry name" value="CAP10"/>
    <property type="match status" value="1"/>
</dbReference>
<dbReference type="GeneID" id="63815730"/>
<name>A0A2T5M4D0_9EURO</name>
<dbReference type="InterPro" id="IPR006598">
    <property type="entry name" value="CAP10"/>
</dbReference>
<keyword evidence="3" id="KW-1133">Transmembrane helix</keyword>
<evidence type="ECO:0000259" key="4">
    <source>
        <dbReference type="SMART" id="SM00672"/>
    </source>
</evidence>
<dbReference type="Proteomes" id="UP000244073">
    <property type="component" value="Unassembled WGS sequence"/>
</dbReference>
<reference evidence="5 6" key="1">
    <citation type="journal article" date="2018" name="Proc. Natl. Acad. Sci. U.S.A.">
        <title>Linking secondary metabolites to gene clusters through genome sequencing of six diverse Aspergillus species.</title>
        <authorList>
            <person name="Kaerboelling I."/>
            <person name="Vesth T.C."/>
            <person name="Frisvad J.C."/>
            <person name="Nybo J.L."/>
            <person name="Theobald S."/>
            <person name="Kuo A."/>
            <person name="Bowyer P."/>
            <person name="Matsuda Y."/>
            <person name="Mondo S."/>
            <person name="Lyhne E.K."/>
            <person name="Kogle M.E."/>
            <person name="Clum A."/>
            <person name="Lipzen A."/>
            <person name="Salamov A."/>
            <person name="Ngan C.Y."/>
            <person name="Daum C."/>
            <person name="Chiniquy J."/>
            <person name="Barry K."/>
            <person name="LaButti K."/>
            <person name="Haridas S."/>
            <person name="Simmons B.A."/>
            <person name="Magnuson J.K."/>
            <person name="Mortensen U.H."/>
            <person name="Larsen T.O."/>
            <person name="Grigoriev I.V."/>
            <person name="Baker S.E."/>
            <person name="Andersen M.R."/>
        </authorList>
    </citation>
    <scope>NUCLEOTIDE SEQUENCE [LARGE SCALE GENOMIC DNA]</scope>
    <source>
        <strain evidence="5 6">IBT 24754</strain>
    </source>
</reference>
<dbReference type="AlphaFoldDB" id="A0A2T5M4D0"/>
<dbReference type="EMBL" id="MSFN02000002">
    <property type="protein sequence ID" value="PTU23366.1"/>
    <property type="molecule type" value="Genomic_DNA"/>
</dbReference>
<comment type="caution">
    <text evidence="5">The sequence shown here is derived from an EMBL/GenBank/DDBJ whole genome shotgun (WGS) entry which is preliminary data.</text>
</comment>